<keyword evidence="1" id="KW-0732">Signal</keyword>
<reference evidence="3 4" key="1">
    <citation type="submission" date="2020-08" db="EMBL/GenBank/DDBJ databases">
        <title>Genomic Encyclopedia of Type Strains, Phase III (KMG-III): the genomes of soil and plant-associated and newly described type strains.</title>
        <authorList>
            <person name="Whitman W."/>
        </authorList>
    </citation>
    <scope>NUCLEOTIDE SEQUENCE [LARGE SCALE GENOMIC DNA]</scope>
    <source>
        <strain evidence="3 4">CECT 3265</strain>
    </source>
</reference>
<dbReference type="Proteomes" id="UP000556436">
    <property type="component" value="Unassembled WGS sequence"/>
</dbReference>
<evidence type="ECO:0000259" key="2">
    <source>
        <dbReference type="PROSITE" id="PS50933"/>
    </source>
</evidence>
<accession>A0A7W7PJD3</accession>
<name>A0A7W7PJD3_STRNE</name>
<dbReference type="EMBL" id="JACHJG010000022">
    <property type="protein sequence ID" value="MBB4890630.1"/>
    <property type="molecule type" value="Genomic_DNA"/>
</dbReference>
<feature type="domain" description="CHRD" evidence="2">
    <location>
        <begin position="63"/>
        <end position="192"/>
    </location>
</feature>
<protein>
    <recommendedName>
        <fullName evidence="2">CHRD domain-containing protein</fullName>
    </recommendedName>
</protein>
<organism evidence="3 4">
    <name type="scientific">Streptomyces netropsis</name>
    <name type="common">Streptoverticillium netropsis</name>
    <dbReference type="NCBI Taxonomy" id="55404"/>
    <lineage>
        <taxon>Bacteria</taxon>
        <taxon>Bacillati</taxon>
        <taxon>Actinomycetota</taxon>
        <taxon>Actinomycetes</taxon>
        <taxon>Kitasatosporales</taxon>
        <taxon>Streptomycetaceae</taxon>
        <taxon>Streptomyces</taxon>
    </lineage>
</organism>
<dbReference type="InterPro" id="IPR021851">
    <property type="entry name" value="DUF3455"/>
</dbReference>
<dbReference type="InterPro" id="IPR010895">
    <property type="entry name" value="CHRD"/>
</dbReference>
<gene>
    <name evidence="3" type="ORF">FHS38_006719</name>
</gene>
<dbReference type="Pfam" id="PF07452">
    <property type="entry name" value="CHRD"/>
    <property type="match status" value="1"/>
</dbReference>
<dbReference type="SMART" id="SM00754">
    <property type="entry name" value="CHRD"/>
    <property type="match status" value="1"/>
</dbReference>
<evidence type="ECO:0000256" key="1">
    <source>
        <dbReference type="SAM" id="SignalP"/>
    </source>
</evidence>
<feature type="chain" id="PRO_5031230028" description="CHRD domain-containing protein" evidence="1">
    <location>
        <begin position="31"/>
        <end position="334"/>
    </location>
</feature>
<dbReference type="Pfam" id="PF11937">
    <property type="entry name" value="DUF3455"/>
    <property type="match status" value="1"/>
</dbReference>
<dbReference type="PANTHER" id="PTHR35567">
    <property type="entry name" value="MALATE DEHYDROGENASE (AFU_ORTHOLOGUE AFUA_2G13800)"/>
    <property type="match status" value="1"/>
</dbReference>
<sequence length="334" mass="34172">MNRRSIVLATTATAAAAAVGITLAVIPADAKEDGAGRAGSHGTGHESAATGTLGALDATNRADAVFFAGSLNGLNEVPTAGGPAVGDKDGRAIAFLRVQGDEVSFAFSFRGIAPPTAAHVHQGARGKNGAVRIPFFAKKLPDGRTTATGTAKVTDKKLLGALKSDPNGFYFNLHTGEFPGGAVRGQVHKLSAPLDMTTATNSFQSSVVKGSQIYACTKKDDGTYGFTQDNVSATLGGSIAHSFVRSGGAPQWIARDGSAVTGKLVSKVPNGEKNIPELDLRATSSGAARGLFAPVTEILRLNTRGGVAPAGPCDPKLRPKAAVPYEADYVFVAK</sequence>
<dbReference type="PROSITE" id="PS50933">
    <property type="entry name" value="CHRD"/>
    <property type="match status" value="1"/>
</dbReference>
<feature type="signal peptide" evidence="1">
    <location>
        <begin position="1"/>
        <end position="30"/>
    </location>
</feature>
<dbReference type="RefSeq" id="WP_184739968.1">
    <property type="nucleotide sequence ID" value="NZ_BMRW01000021.1"/>
</dbReference>
<evidence type="ECO:0000313" key="4">
    <source>
        <dbReference type="Proteomes" id="UP000556436"/>
    </source>
</evidence>
<keyword evidence="4" id="KW-1185">Reference proteome</keyword>
<proteinExistence type="predicted"/>
<dbReference type="PANTHER" id="PTHR35567:SF1">
    <property type="entry name" value="CONSERVED FUNGAL PROTEIN (AFU_ORTHOLOGUE AFUA_1G14230)"/>
    <property type="match status" value="1"/>
</dbReference>
<evidence type="ECO:0000313" key="3">
    <source>
        <dbReference type="EMBL" id="MBB4890630.1"/>
    </source>
</evidence>
<dbReference type="AlphaFoldDB" id="A0A7W7PJD3"/>
<comment type="caution">
    <text evidence="3">The sequence shown here is derived from an EMBL/GenBank/DDBJ whole genome shotgun (WGS) entry which is preliminary data.</text>
</comment>